<dbReference type="InterPro" id="IPR036180">
    <property type="entry name" value="Gelsolin-like_dom_sf"/>
</dbReference>
<dbReference type="GO" id="GO:0006886">
    <property type="term" value="P:intracellular protein transport"/>
    <property type="evidence" value="ECO:0007669"/>
    <property type="project" value="InterPro"/>
</dbReference>
<keyword evidence="9" id="KW-0472">Membrane</keyword>
<gene>
    <name evidence="15" type="ORF">CANCADRAFT_31726</name>
</gene>
<dbReference type="OrthoDB" id="49016at2759"/>
<evidence type="ECO:0000256" key="1">
    <source>
        <dbReference type="ARBA" id="ARBA00004394"/>
    </source>
</evidence>
<evidence type="ECO:0000313" key="15">
    <source>
        <dbReference type="EMBL" id="ODV90892.1"/>
    </source>
</evidence>
<dbReference type="SUPFAM" id="SSF81811">
    <property type="entry name" value="Helical domain of Sec23/24"/>
    <property type="match status" value="1"/>
</dbReference>
<dbReference type="GO" id="GO:0090110">
    <property type="term" value="P:COPII-coated vesicle cargo loading"/>
    <property type="evidence" value="ECO:0007669"/>
    <property type="project" value="TreeGrafter"/>
</dbReference>
<dbReference type="PANTHER" id="PTHR13803:SF39">
    <property type="entry name" value="SECRETORY 24AB, ISOFORM A"/>
    <property type="match status" value="1"/>
</dbReference>
<dbReference type="GO" id="GO:0070971">
    <property type="term" value="C:endoplasmic reticulum exit site"/>
    <property type="evidence" value="ECO:0007669"/>
    <property type="project" value="EnsemblFungi"/>
</dbReference>
<dbReference type="GO" id="GO:0005789">
    <property type="term" value="C:endoplasmic reticulum membrane"/>
    <property type="evidence" value="ECO:0007669"/>
    <property type="project" value="UniProtKB-SubCell"/>
</dbReference>
<organism evidence="15 16">
    <name type="scientific">Tortispora caseinolytica NRRL Y-17796</name>
    <dbReference type="NCBI Taxonomy" id="767744"/>
    <lineage>
        <taxon>Eukaryota</taxon>
        <taxon>Fungi</taxon>
        <taxon>Dikarya</taxon>
        <taxon>Ascomycota</taxon>
        <taxon>Saccharomycotina</taxon>
        <taxon>Trigonopsidomycetes</taxon>
        <taxon>Trigonopsidales</taxon>
        <taxon>Trigonopsidaceae</taxon>
        <taxon>Tortispora</taxon>
    </lineage>
</organism>
<evidence type="ECO:0000256" key="5">
    <source>
        <dbReference type="ARBA" id="ARBA00022824"/>
    </source>
</evidence>
<feature type="domain" description="Zinc finger Sec23/Sec24-type" evidence="11">
    <location>
        <begin position="271"/>
        <end position="305"/>
    </location>
</feature>
<dbReference type="Pfam" id="PF04815">
    <property type="entry name" value="Sec23_helical"/>
    <property type="match status" value="1"/>
</dbReference>
<dbReference type="Gene3D" id="1.20.120.730">
    <property type="entry name" value="Sec23/Sec24 helical domain"/>
    <property type="match status" value="1"/>
</dbReference>
<feature type="region of interest" description="Disordered" evidence="10">
    <location>
        <begin position="1"/>
        <end position="62"/>
    </location>
</feature>
<dbReference type="Gene3D" id="2.30.30.380">
    <property type="entry name" value="Zn-finger domain of Sec23/24"/>
    <property type="match status" value="1"/>
</dbReference>
<evidence type="ECO:0000313" key="16">
    <source>
        <dbReference type="Proteomes" id="UP000095023"/>
    </source>
</evidence>
<dbReference type="EMBL" id="KV453842">
    <property type="protein sequence ID" value="ODV90892.1"/>
    <property type="molecule type" value="Genomic_DNA"/>
</dbReference>
<dbReference type="SUPFAM" id="SSF82919">
    <property type="entry name" value="Zn-finger domain of Sec23/24"/>
    <property type="match status" value="1"/>
</dbReference>
<comment type="similarity">
    <text evidence="3">Belongs to the SEC23/SEC24 family. SEC24 subfamily.</text>
</comment>
<protein>
    <recommendedName>
        <fullName evidence="17">Protein transport protein SEC24</fullName>
    </recommendedName>
</protein>
<dbReference type="GO" id="GO:0005801">
    <property type="term" value="C:cis-Golgi network"/>
    <property type="evidence" value="ECO:0007669"/>
    <property type="project" value="EnsemblFungi"/>
</dbReference>
<dbReference type="InterPro" id="IPR050550">
    <property type="entry name" value="SEC23_SEC24_subfamily"/>
</dbReference>
<evidence type="ECO:0000259" key="13">
    <source>
        <dbReference type="Pfam" id="PF04815"/>
    </source>
</evidence>
<dbReference type="PANTHER" id="PTHR13803">
    <property type="entry name" value="SEC24-RELATED PROTEIN"/>
    <property type="match status" value="1"/>
</dbReference>
<evidence type="ECO:0000256" key="4">
    <source>
        <dbReference type="ARBA" id="ARBA00022448"/>
    </source>
</evidence>
<evidence type="ECO:0000259" key="11">
    <source>
        <dbReference type="Pfam" id="PF04810"/>
    </source>
</evidence>
<reference evidence="16" key="1">
    <citation type="submission" date="2016-02" db="EMBL/GenBank/DDBJ databases">
        <title>Comparative genomics of biotechnologically important yeasts.</title>
        <authorList>
            <consortium name="DOE Joint Genome Institute"/>
            <person name="Riley R."/>
            <person name="Haridas S."/>
            <person name="Wolfe K.H."/>
            <person name="Lopes M.R."/>
            <person name="Hittinger C.T."/>
            <person name="Goker M."/>
            <person name="Salamov A."/>
            <person name="Wisecaver J."/>
            <person name="Long T.M."/>
            <person name="Aerts A.L."/>
            <person name="Barry K."/>
            <person name="Choi C."/>
            <person name="Clum A."/>
            <person name="Coughlan A.Y."/>
            <person name="Deshpande S."/>
            <person name="Douglass A.P."/>
            <person name="Hanson S.J."/>
            <person name="Klenk H.-P."/>
            <person name="Labutti K."/>
            <person name="Lapidus A."/>
            <person name="Lindquist E."/>
            <person name="Lipzen A."/>
            <person name="Meier-Kolthoff J.P."/>
            <person name="Ohm R.A."/>
            <person name="Otillar R.P."/>
            <person name="Pangilinan J."/>
            <person name="Peng Y."/>
            <person name="Rokas A."/>
            <person name="Rosa C.A."/>
            <person name="Scheuner C."/>
            <person name="Sibirny A.A."/>
            <person name="Slot J.C."/>
            <person name="Stielow J.B."/>
            <person name="Sun H."/>
            <person name="Kurtzman C.P."/>
            <person name="Blackwell M."/>
            <person name="Jeffries T.W."/>
            <person name="Grigoriev I.V."/>
        </authorList>
    </citation>
    <scope>NUCLEOTIDE SEQUENCE [LARGE SCALE GENOMIC DNA]</scope>
    <source>
        <strain evidence="16">NRRL Y-17796</strain>
    </source>
</reference>
<evidence type="ECO:0000256" key="8">
    <source>
        <dbReference type="ARBA" id="ARBA00023034"/>
    </source>
</evidence>
<keyword evidence="8" id="KW-0333">Golgi apparatus</keyword>
<dbReference type="Gene3D" id="3.40.20.10">
    <property type="entry name" value="Severin"/>
    <property type="match status" value="1"/>
</dbReference>
<evidence type="ECO:0008006" key="17">
    <source>
        <dbReference type="Google" id="ProtNLM"/>
    </source>
</evidence>
<evidence type="ECO:0000256" key="7">
    <source>
        <dbReference type="ARBA" id="ARBA00022927"/>
    </source>
</evidence>
<evidence type="ECO:0000256" key="6">
    <source>
        <dbReference type="ARBA" id="ARBA00022892"/>
    </source>
</evidence>
<evidence type="ECO:0000256" key="9">
    <source>
        <dbReference type="ARBA" id="ARBA00023136"/>
    </source>
</evidence>
<proteinExistence type="inferred from homology"/>
<dbReference type="InterPro" id="IPR012990">
    <property type="entry name" value="Beta-sandwich_Sec23_24"/>
</dbReference>
<feature type="domain" description="Sec23/Sec24 beta-sandwich" evidence="14">
    <location>
        <begin position="602"/>
        <end position="685"/>
    </location>
</feature>
<dbReference type="InterPro" id="IPR006900">
    <property type="entry name" value="Sec23/24_helical_dom"/>
</dbReference>
<dbReference type="InterPro" id="IPR006896">
    <property type="entry name" value="Sec23/24_trunk_dom"/>
</dbReference>
<name>A0A1E4TGJ2_9ASCO</name>
<dbReference type="InterPro" id="IPR029006">
    <property type="entry name" value="ADF-H/Gelsolin-like_dom_sf"/>
</dbReference>
<dbReference type="Gene3D" id="3.40.50.410">
    <property type="entry name" value="von Willebrand factor, type A domain"/>
    <property type="match status" value="1"/>
</dbReference>
<dbReference type="InterPro" id="IPR006895">
    <property type="entry name" value="Znf_Sec23_Sec24"/>
</dbReference>
<feature type="compositionally biased region" description="Low complexity" evidence="10">
    <location>
        <begin position="10"/>
        <end position="22"/>
    </location>
</feature>
<dbReference type="InterPro" id="IPR036175">
    <property type="entry name" value="Sec23/24_helical_dom_sf"/>
</dbReference>
<dbReference type="Proteomes" id="UP000095023">
    <property type="component" value="Unassembled WGS sequence"/>
</dbReference>
<feature type="domain" description="Sec23/Sec24 trunk" evidence="12">
    <location>
        <begin position="343"/>
        <end position="596"/>
    </location>
</feature>
<dbReference type="GO" id="GO:1990753">
    <property type="term" value="C:equatorial cell cortex"/>
    <property type="evidence" value="ECO:0007669"/>
    <property type="project" value="EnsemblFungi"/>
</dbReference>
<dbReference type="GO" id="GO:0030127">
    <property type="term" value="C:COPII vesicle coat"/>
    <property type="evidence" value="ECO:0007669"/>
    <property type="project" value="InterPro"/>
</dbReference>
<evidence type="ECO:0000259" key="12">
    <source>
        <dbReference type="Pfam" id="PF04811"/>
    </source>
</evidence>
<accession>A0A1E4TGJ2</accession>
<comment type="subcellular location">
    <subcellularLocation>
        <location evidence="2">Endoplasmic reticulum membrane</location>
    </subcellularLocation>
    <subcellularLocation>
        <location evidence="1">Golgi apparatus membrane</location>
    </subcellularLocation>
</comment>
<dbReference type="Gene3D" id="2.60.40.1670">
    <property type="entry name" value="beta-sandwich domain of Sec23/24"/>
    <property type="match status" value="1"/>
</dbReference>
<keyword evidence="6" id="KW-0931">ER-Golgi transport</keyword>
<feature type="compositionally biased region" description="Polar residues" evidence="10">
    <location>
        <begin position="34"/>
        <end position="53"/>
    </location>
</feature>
<evidence type="ECO:0000256" key="10">
    <source>
        <dbReference type="SAM" id="MobiDB-lite"/>
    </source>
</evidence>
<dbReference type="GO" id="GO:0000149">
    <property type="term" value="F:SNARE binding"/>
    <property type="evidence" value="ECO:0007669"/>
    <property type="project" value="TreeGrafter"/>
</dbReference>
<keyword evidence="4" id="KW-0813">Transport</keyword>
<dbReference type="GO" id="GO:0008270">
    <property type="term" value="F:zinc ion binding"/>
    <property type="evidence" value="ECO:0007669"/>
    <property type="project" value="InterPro"/>
</dbReference>
<dbReference type="InterPro" id="IPR036174">
    <property type="entry name" value="Znf_Sec23_Sec24_sf"/>
</dbReference>
<evidence type="ECO:0000256" key="2">
    <source>
        <dbReference type="ARBA" id="ARBA00004586"/>
    </source>
</evidence>
<dbReference type="SUPFAM" id="SSF53300">
    <property type="entry name" value="vWA-like"/>
    <property type="match status" value="1"/>
</dbReference>
<sequence length="959" mass="106818">MSQYPPPDQQMPAQMQQQSASYRKPRRQYIAHDFSNNQAPPSMQPDQAYNQQPFGAPVPSAPMDTMNNQFAQMNIGNQQQYQGYSQQQYPPHEARVPSAGMPVPLQPQAYPQQPNMYPAVDNNIPSQVQPGPPVPKIPLTPQMPQMPGQPAMDPNQGYQNSAYHGYNSQPAAAYNHLQNVDLLDKTSKVDPYDITKPPPPIILPPDTKVIESAEFANASPDYIRSTLNVAPSNPSLLKRSKLPFALIIRPFTHLHDEDERIPLVSDGVVARCRRCRTYINPFVTFIDNGSRYRCAMCHLANDVPQGLDFDTIKNVSANRYDRAELNYGVVDFLASPEYMARPPMPVVYAFVIDVSFPAVESGMVAAVAHIIRENLDRIPNRDGRTRVAFLCVDSNLHYFKLPSDSPITDSDQGDAEELSSDQLEMFVVGDTDDVFVPSADGLLVTLKDHRQAIDNLLSNLGNMFQNPKEMKNTMGLGIKAAHNLIHSVGGKITCFMASRPDTGVGALPKRDEQSLLNTPREGTLLQSNNKFYRTMAMECAKDQVSVDMFLFSGDYQDVASLSDLPRFTAGQTYFYPSWKSTRHEDSMKLGYELSKYLGTEIGFETVMRVRATSGVQANVFYGNFFNRSSDLMALPALPRDQSYMVEVKIDDTIGRKTMAFQVAILGTSCFGERRIRTITLCMPISSKASDLFASADPVACAAYFSHKACEKALYGNIDDGRQYLLKSLTEMLQVYKKEVSASNVGMGNPLHISANLRILPALILALQKHPALRKGTKIRSDIRSHAIALLTTLPPPYLMQYIYPELYGLHDMPDDAGLPDGETGQIVLPPRLNLSGQSLVAHGLYLLYNGETFLLYVCRGAISMLLEHTFGVSTIEEVPAGKATLLRIENGLNPRIHAIMDKLRDRPGSITYPNLYIVPETSEPSLRQWFASMLVEDQMDNYSKSYVQFLNGIRSNISS</sequence>
<dbReference type="AlphaFoldDB" id="A0A1E4TGJ2"/>
<keyword evidence="16" id="KW-1185">Reference proteome</keyword>
<dbReference type="Pfam" id="PF08033">
    <property type="entry name" value="Sec23_BS"/>
    <property type="match status" value="1"/>
</dbReference>
<evidence type="ECO:0000256" key="3">
    <source>
        <dbReference type="ARBA" id="ARBA00008334"/>
    </source>
</evidence>
<dbReference type="Pfam" id="PF04810">
    <property type="entry name" value="zf-Sec23_Sec24"/>
    <property type="match status" value="1"/>
</dbReference>
<dbReference type="SUPFAM" id="SSF82754">
    <property type="entry name" value="C-terminal, gelsolin-like domain of Sec23/24"/>
    <property type="match status" value="1"/>
</dbReference>
<feature type="domain" description="Sec23/Sec24 helical" evidence="13">
    <location>
        <begin position="696"/>
        <end position="799"/>
    </location>
</feature>
<keyword evidence="7" id="KW-0653">Protein transport</keyword>
<dbReference type="SUPFAM" id="SSF81995">
    <property type="entry name" value="beta-sandwich domain of Sec23/24"/>
    <property type="match status" value="1"/>
</dbReference>
<keyword evidence="5" id="KW-0256">Endoplasmic reticulum</keyword>
<dbReference type="Pfam" id="PF04811">
    <property type="entry name" value="Sec23_trunk"/>
    <property type="match status" value="1"/>
</dbReference>
<dbReference type="InterPro" id="IPR036465">
    <property type="entry name" value="vWFA_dom_sf"/>
</dbReference>
<evidence type="ECO:0000259" key="14">
    <source>
        <dbReference type="Pfam" id="PF08033"/>
    </source>
</evidence>
<dbReference type="GO" id="GO:0000139">
    <property type="term" value="C:Golgi membrane"/>
    <property type="evidence" value="ECO:0007669"/>
    <property type="project" value="UniProtKB-SubCell"/>
</dbReference>